<name>A0ABR1RUJ0_9PEZI</name>
<gene>
    <name evidence="2" type="ORF">PG991_007103</name>
</gene>
<dbReference type="PANTHER" id="PTHR43544:SF2">
    <property type="entry name" value="OXIDOREDUCTASE"/>
    <property type="match status" value="1"/>
</dbReference>
<dbReference type="InterPro" id="IPR051468">
    <property type="entry name" value="Fungal_SecMetab_SDRs"/>
</dbReference>
<dbReference type="Gene3D" id="3.40.50.720">
    <property type="entry name" value="NAD(P)-binding Rossmann-like Domain"/>
    <property type="match status" value="1"/>
</dbReference>
<accession>A0ABR1RUJ0</accession>
<sequence>MLITHSYYPRVRGVADQRLIESSASIGATEPGKDGVQDLLKNDASALGTQVTDLSLSSGAEGEDGPSSWVQSLADIPYEDVISAHSVNTFVPLILIRELMPLMQSKQPNARRSAATAAAYIVNVSSREGLFEKKANSPAKNGKHVHTNMSKAGLNMITETEAYQAWYRGRVAMNTVDPGYMSAAPEFEQARGGERPLGWEDGAGRVLWPIAMGEKSRNERSPNPVWGRFLKHYGATRVDVRLGRG</sequence>
<dbReference type="Proteomes" id="UP001396898">
    <property type="component" value="Unassembled WGS sequence"/>
</dbReference>
<dbReference type="SUPFAM" id="SSF51735">
    <property type="entry name" value="NAD(P)-binding Rossmann-fold domains"/>
    <property type="match status" value="1"/>
</dbReference>
<evidence type="ECO:0000313" key="2">
    <source>
        <dbReference type="EMBL" id="KAK8017913.1"/>
    </source>
</evidence>
<protein>
    <submittedName>
        <fullName evidence="2">Dehydrogenase</fullName>
    </submittedName>
</protein>
<dbReference type="PANTHER" id="PTHR43544">
    <property type="entry name" value="SHORT-CHAIN DEHYDROGENASE/REDUCTASE"/>
    <property type="match status" value="1"/>
</dbReference>
<evidence type="ECO:0000256" key="1">
    <source>
        <dbReference type="ARBA" id="ARBA00006484"/>
    </source>
</evidence>
<dbReference type="InterPro" id="IPR036291">
    <property type="entry name" value="NAD(P)-bd_dom_sf"/>
</dbReference>
<comment type="caution">
    <text evidence="2">The sequence shown here is derived from an EMBL/GenBank/DDBJ whole genome shotgun (WGS) entry which is preliminary data.</text>
</comment>
<reference evidence="2 3" key="1">
    <citation type="submission" date="2023-01" db="EMBL/GenBank/DDBJ databases">
        <title>Analysis of 21 Apiospora genomes using comparative genomics revels a genus with tremendous synthesis potential of carbohydrate active enzymes and secondary metabolites.</title>
        <authorList>
            <person name="Sorensen T."/>
        </authorList>
    </citation>
    <scope>NUCLEOTIDE SEQUENCE [LARGE SCALE GENOMIC DNA]</scope>
    <source>
        <strain evidence="2 3">CBS 20057</strain>
    </source>
</reference>
<dbReference type="EMBL" id="JAQQWI010000010">
    <property type="protein sequence ID" value="KAK8017913.1"/>
    <property type="molecule type" value="Genomic_DNA"/>
</dbReference>
<evidence type="ECO:0000313" key="3">
    <source>
        <dbReference type="Proteomes" id="UP001396898"/>
    </source>
</evidence>
<organism evidence="2 3">
    <name type="scientific">Apiospora marii</name>
    <dbReference type="NCBI Taxonomy" id="335849"/>
    <lineage>
        <taxon>Eukaryota</taxon>
        <taxon>Fungi</taxon>
        <taxon>Dikarya</taxon>
        <taxon>Ascomycota</taxon>
        <taxon>Pezizomycotina</taxon>
        <taxon>Sordariomycetes</taxon>
        <taxon>Xylariomycetidae</taxon>
        <taxon>Amphisphaeriales</taxon>
        <taxon>Apiosporaceae</taxon>
        <taxon>Apiospora</taxon>
    </lineage>
</organism>
<keyword evidence="3" id="KW-1185">Reference proteome</keyword>
<comment type="similarity">
    <text evidence="1">Belongs to the short-chain dehydrogenases/reductases (SDR) family.</text>
</comment>
<proteinExistence type="inferred from homology"/>